<reference evidence="2 3" key="1">
    <citation type="submission" date="2019-03" db="EMBL/GenBank/DDBJ databases">
        <title>Arenimonas daejeonensis sp. nov., isolated from compost.</title>
        <authorList>
            <person name="Jeon C.O."/>
        </authorList>
    </citation>
    <scope>NUCLEOTIDE SEQUENCE [LARGE SCALE GENOMIC DNA]</scope>
    <source>
        <strain evidence="2 3">R29</strain>
    </source>
</reference>
<dbReference type="Pfam" id="PF14114">
    <property type="entry name" value="DUF4286"/>
    <property type="match status" value="1"/>
</dbReference>
<dbReference type="EMBL" id="SMDR01000003">
    <property type="protein sequence ID" value="TNJ33045.1"/>
    <property type="molecule type" value="Genomic_DNA"/>
</dbReference>
<organism evidence="2 3">
    <name type="scientific">Arenimonas terrae</name>
    <dbReference type="NCBI Taxonomy" id="2546226"/>
    <lineage>
        <taxon>Bacteria</taxon>
        <taxon>Pseudomonadati</taxon>
        <taxon>Pseudomonadota</taxon>
        <taxon>Gammaproteobacteria</taxon>
        <taxon>Lysobacterales</taxon>
        <taxon>Lysobacteraceae</taxon>
        <taxon>Arenimonas</taxon>
    </lineage>
</organism>
<evidence type="ECO:0000313" key="3">
    <source>
        <dbReference type="Proteomes" id="UP000305760"/>
    </source>
</evidence>
<dbReference type="SUPFAM" id="SSF54909">
    <property type="entry name" value="Dimeric alpha+beta barrel"/>
    <property type="match status" value="1"/>
</dbReference>
<dbReference type="OrthoDB" id="34442at2"/>
<accession>A0A5C4RQ20</accession>
<gene>
    <name evidence="2" type="ORF">E1B00_12085</name>
</gene>
<evidence type="ECO:0000256" key="1">
    <source>
        <dbReference type="SAM" id="MobiDB-lite"/>
    </source>
</evidence>
<dbReference type="InterPro" id="IPR011008">
    <property type="entry name" value="Dimeric_a/b-barrel"/>
</dbReference>
<comment type="caution">
    <text evidence="2">The sequence shown here is derived from an EMBL/GenBank/DDBJ whole genome shotgun (WGS) entry which is preliminary data.</text>
</comment>
<dbReference type="AlphaFoldDB" id="A0A5C4RQ20"/>
<evidence type="ECO:0000313" key="2">
    <source>
        <dbReference type="EMBL" id="TNJ33045.1"/>
    </source>
</evidence>
<dbReference type="InterPro" id="IPR025563">
    <property type="entry name" value="DUF4286"/>
</dbReference>
<keyword evidence="3" id="KW-1185">Reference proteome</keyword>
<proteinExistence type="predicted"/>
<dbReference type="Proteomes" id="UP000305760">
    <property type="component" value="Unassembled WGS sequence"/>
</dbReference>
<name>A0A5C4RQ20_9GAMM</name>
<feature type="region of interest" description="Disordered" evidence="1">
    <location>
        <begin position="1"/>
        <end position="49"/>
    </location>
</feature>
<feature type="compositionally biased region" description="Basic residues" evidence="1">
    <location>
        <begin position="23"/>
        <end position="33"/>
    </location>
</feature>
<protein>
    <submittedName>
        <fullName evidence="2">DUF4286 family protein</fullName>
    </submittedName>
</protein>
<sequence length="282" mass="30656">MGCEEQSAGDQLVLGWHEPQAQRTHRPRRRQHRAHPEGSEPAQGRLPVDSADHAVRGVAAVRPAAEDRLRVQAAPLHGAPDRRPAQPQLPVRVAAAGAAAGRAGDLDRRRGVDLASAGLDRGGADRLDADLPAADAEAGLPPGLDHDHPQVQRAGLLLHRAAFPRRRRGADDQPGVDLSAVLYEVTLRVDVAIAGDYRAWLEQHMREMLALPGFLDARLSRQDEPEPAAGDVVFCCHYRLRDAAALAHYLREHAARMRADGVARFGDRFSASRRVLAVLGDY</sequence>